<proteinExistence type="predicted"/>
<reference evidence="1" key="2">
    <citation type="submission" date="2020-09" db="EMBL/GenBank/DDBJ databases">
        <authorList>
            <person name="Sun Q."/>
            <person name="Ohkuma M."/>
        </authorList>
    </citation>
    <scope>NUCLEOTIDE SEQUENCE</scope>
    <source>
        <strain evidence="1">JCM 4637</strain>
    </source>
</reference>
<accession>A0A918X449</accession>
<evidence type="ECO:0000313" key="1">
    <source>
        <dbReference type="EMBL" id="GHD10212.1"/>
    </source>
</evidence>
<evidence type="ECO:0000313" key="2">
    <source>
        <dbReference type="Proteomes" id="UP000638353"/>
    </source>
</evidence>
<dbReference type="SUPFAM" id="SSF55729">
    <property type="entry name" value="Acyl-CoA N-acyltransferases (Nat)"/>
    <property type="match status" value="1"/>
</dbReference>
<dbReference type="Proteomes" id="UP000638353">
    <property type="component" value="Unassembled WGS sequence"/>
</dbReference>
<comment type="caution">
    <text evidence="1">The sequence shown here is derived from an EMBL/GenBank/DDBJ whole genome shotgun (WGS) entry which is preliminary data.</text>
</comment>
<dbReference type="Gene3D" id="3.40.630.30">
    <property type="match status" value="1"/>
</dbReference>
<protein>
    <submittedName>
        <fullName evidence="1">N-acetyltransferase</fullName>
    </submittedName>
</protein>
<dbReference type="InterPro" id="IPR016181">
    <property type="entry name" value="Acyl_CoA_acyltransferase"/>
</dbReference>
<dbReference type="EMBL" id="BMVC01000016">
    <property type="protein sequence ID" value="GHD10212.1"/>
    <property type="molecule type" value="Genomic_DNA"/>
</dbReference>
<organism evidence="1 2">
    <name type="scientific">Streptomyces finlayi</name>
    <dbReference type="NCBI Taxonomy" id="67296"/>
    <lineage>
        <taxon>Bacteria</taxon>
        <taxon>Bacillati</taxon>
        <taxon>Actinomycetota</taxon>
        <taxon>Actinomycetes</taxon>
        <taxon>Kitasatosporales</taxon>
        <taxon>Streptomycetaceae</taxon>
        <taxon>Streptomyces</taxon>
    </lineage>
</organism>
<gene>
    <name evidence="1" type="ORF">GCM10010334_65090</name>
</gene>
<sequence>MDLCMRDLAHAFECPDSLARILDSAAQGVFPPPDGGVTVVPQAEERVAGVLAFTAHSVIFTDQDPEWVRTTLARTPCDPLAASMNPVFLVALAEKAGRRMNDTIDLLTLAEALPGAPDAGLGLVELDDPSHPRVVRARKFRDEVRVWRAAGGGVLILGRGVAGRWEAAIQVDEGAQGRGLGRQLAVAARHLVPGGVVWAQQPPGNARSVRVFQGAGYQAVGSEVLMVRG</sequence>
<reference evidence="1" key="1">
    <citation type="journal article" date="2014" name="Int. J. Syst. Evol. Microbiol.">
        <title>Complete genome sequence of Corynebacterium casei LMG S-19264T (=DSM 44701T), isolated from a smear-ripened cheese.</title>
        <authorList>
            <consortium name="US DOE Joint Genome Institute (JGI-PGF)"/>
            <person name="Walter F."/>
            <person name="Albersmeier A."/>
            <person name="Kalinowski J."/>
            <person name="Ruckert C."/>
        </authorList>
    </citation>
    <scope>NUCLEOTIDE SEQUENCE</scope>
    <source>
        <strain evidence="1">JCM 4637</strain>
    </source>
</reference>
<dbReference type="AlphaFoldDB" id="A0A918X449"/>
<name>A0A918X449_9ACTN</name>